<dbReference type="Pfam" id="PF02775">
    <property type="entry name" value="TPP_enzyme_C"/>
    <property type="match status" value="1"/>
</dbReference>
<dbReference type="AlphaFoldDB" id="A0A9X3N5K5"/>
<name>A0A9X3N5K5_9ACTN</name>
<dbReference type="PANTHER" id="PTHR18968">
    <property type="entry name" value="THIAMINE PYROPHOSPHATE ENZYMES"/>
    <property type="match status" value="1"/>
</dbReference>
<dbReference type="InterPro" id="IPR029061">
    <property type="entry name" value="THDP-binding"/>
</dbReference>
<keyword evidence="8" id="KW-1185">Reference proteome</keyword>
<feature type="domain" description="Thiamine pyrophosphate enzyme N-terminal TPP-binding" evidence="6">
    <location>
        <begin position="3"/>
        <end position="105"/>
    </location>
</feature>
<dbReference type="InterPro" id="IPR045229">
    <property type="entry name" value="TPP_enz"/>
</dbReference>
<dbReference type="EMBL" id="JAPDDP010000002">
    <property type="protein sequence ID" value="MDA0178875.1"/>
    <property type="molecule type" value="Genomic_DNA"/>
</dbReference>
<dbReference type="InterPro" id="IPR012000">
    <property type="entry name" value="Thiamin_PyroP_enz_cen_dom"/>
</dbReference>
<dbReference type="CDD" id="cd07035">
    <property type="entry name" value="TPP_PYR_POX_like"/>
    <property type="match status" value="1"/>
</dbReference>
<comment type="caution">
    <text evidence="7">The sequence shown here is derived from an EMBL/GenBank/DDBJ whole genome shotgun (WGS) entry which is preliminary data.</text>
</comment>
<dbReference type="CDD" id="cd00568">
    <property type="entry name" value="TPP_enzymes"/>
    <property type="match status" value="1"/>
</dbReference>
<dbReference type="InterPro" id="IPR011766">
    <property type="entry name" value="TPP_enzyme_TPP-bd"/>
</dbReference>
<evidence type="ECO:0000259" key="4">
    <source>
        <dbReference type="Pfam" id="PF00205"/>
    </source>
</evidence>
<gene>
    <name evidence="7" type="ORF">OJ997_01105</name>
</gene>
<proteinExistence type="inferred from homology"/>
<dbReference type="SUPFAM" id="SSF52518">
    <property type="entry name" value="Thiamin diphosphate-binding fold (THDP-binding)"/>
    <property type="match status" value="2"/>
</dbReference>
<evidence type="ECO:0000256" key="2">
    <source>
        <dbReference type="ARBA" id="ARBA00023052"/>
    </source>
</evidence>
<protein>
    <submittedName>
        <fullName evidence="7">Thiamine pyrophosphate-binding protein</fullName>
    </submittedName>
</protein>
<feature type="domain" description="Thiamine pyrophosphate enzyme central" evidence="4">
    <location>
        <begin position="183"/>
        <end position="316"/>
    </location>
</feature>
<dbReference type="InterPro" id="IPR012001">
    <property type="entry name" value="Thiamin_PyroP_enz_TPP-bd_dom"/>
</dbReference>
<feature type="domain" description="Thiamine pyrophosphate enzyme TPP-binding" evidence="5">
    <location>
        <begin position="381"/>
        <end position="526"/>
    </location>
</feature>
<accession>A0A9X3N5K5</accession>
<dbReference type="Pfam" id="PF00205">
    <property type="entry name" value="TPP_enzyme_M"/>
    <property type="match status" value="1"/>
</dbReference>
<comment type="similarity">
    <text evidence="1 3">Belongs to the TPP enzyme family.</text>
</comment>
<dbReference type="GO" id="GO:0030976">
    <property type="term" value="F:thiamine pyrophosphate binding"/>
    <property type="evidence" value="ECO:0007669"/>
    <property type="project" value="InterPro"/>
</dbReference>
<evidence type="ECO:0000259" key="6">
    <source>
        <dbReference type="Pfam" id="PF02776"/>
    </source>
</evidence>
<keyword evidence="2 3" id="KW-0786">Thiamine pyrophosphate</keyword>
<dbReference type="Pfam" id="PF02776">
    <property type="entry name" value="TPP_enzyme_N"/>
    <property type="match status" value="1"/>
</dbReference>
<dbReference type="Proteomes" id="UP001147653">
    <property type="component" value="Unassembled WGS sequence"/>
</dbReference>
<dbReference type="PANTHER" id="PTHR18968:SF9">
    <property type="entry name" value="3D-(3,5_4)-TRIHYDROXYCYCLOHEXANE-1,2-DIONE HYDROLASE"/>
    <property type="match status" value="1"/>
</dbReference>
<evidence type="ECO:0000256" key="3">
    <source>
        <dbReference type="RuleBase" id="RU362132"/>
    </source>
</evidence>
<dbReference type="GO" id="GO:0000287">
    <property type="term" value="F:magnesium ion binding"/>
    <property type="evidence" value="ECO:0007669"/>
    <property type="project" value="InterPro"/>
</dbReference>
<evidence type="ECO:0000256" key="1">
    <source>
        <dbReference type="ARBA" id="ARBA00007812"/>
    </source>
</evidence>
<dbReference type="Gene3D" id="3.40.50.1220">
    <property type="entry name" value="TPP-binding domain"/>
    <property type="match status" value="1"/>
</dbReference>
<dbReference type="GO" id="GO:0009099">
    <property type="term" value="P:L-valine biosynthetic process"/>
    <property type="evidence" value="ECO:0007669"/>
    <property type="project" value="TreeGrafter"/>
</dbReference>
<sequence>MLVSEAVGRTVHALGGEVVFGLMGSGNLAVTNAIVAAGGRFFSSRHETGALCMADGYARVSGRLGVASVHQGPGLTNAITGLTEAAKSRTPVLLLAADTPAAQLRSNFKIDQDALVTSVGAISERVHSPQTAVADTARAVRTALRERRTVVLNLPLDVQAAEVELTPPPAAPEPAAAVPSDLNAVLLALARAKRPAILAGRGAVLSGAGPTLRALGERLGAVLATTAVGNGLFAGDPFDLGISGGFSTPAAQRHLKESDLILAFGAALNQWTTRHGALIGPDTTVIQIDSDLEAFGAHRPVGLAVHGDARATAEALLAALGDARGSAYEASRRSIALAAEIAGGRWRDQPYEPSTDWLDPRTLSITLDELLPEERTVVVDSGAFMGYPAMYLRVPDAHGFVFPQAFQCVGLALGNAIGAAVANPDRLTVCAVGDGGLLMSLPDLETLGRLNLNVLVVVYDDAAYGAEVHHFRPMGIPVELAQFPPTDFAALAEAAGCQGVTARTTDDLEAVRTWLGEADRRPLVLDAKVDPDICAEWLEEAFRGH</sequence>
<dbReference type="GO" id="GO:0005948">
    <property type="term" value="C:acetolactate synthase complex"/>
    <property type="evidence" value="ECO:0007669"/>
    <property type="project" value="TreeGrafter"/>
</dbReference>
<dbReference type="InterPro" id="IPR029035">
    <property type="entry name" value="DHS-like_NAD/FAD-binding_dom"/>
</dbReference>
<dbReference type="GO" id="GO:0003984">
    <property type="term" value="F:acetolactate synthase activity"/>
    <property type="evidence" value="ECO:0007669"/>
    <property type="project" value="TreeGrafter"/>
</dbReference>
<evidence type="ECO:0000313" key="7">
    <source>
        <dbReference type="EMBL" id="MDA0178875.1"/>
    </source>
</evidence>
<dbReference type="GO" id="GO:0009097">
    <property type="term" value="P:isoleucine biosynthetic process"/>
    <property type="evidence" value="ECO:0007669"/>
    <property type="project" value="TreeGrafter"/>
</dbReference>
<dbReference type="RefSeq" id="WP_270023144.1">
    <property type="nucleotide sequence ID" value="NZ_JAPDDP010000002.1"/>
</dbReference>
<evidence type="ECO:0000259" key="5">
    <source>
        <dbReference type="Pfam" id="PF02775"/>
    </source>
</evidence>
<dbReference type="SUPFAM" id="SSF52467">
    <property type="entry name" value="DHS-like NAD/FAD-binding domain"/>
    <property type="match status" value="1"/>
</dbReference>
<organism evidence="7 8">
    <name type="scientific">Solirubrobacter phytolaccae</name>
    <dbReference type="NCBI Taxonomy" id="1404360"/>
    <lineage>
        <taxon>Bacteria</taxon>
        <taxon>Bacillati</taxon>
        <taxon>Actinomycetota</taxon>
        <taxon>Thermoleophilia</taxon>
        <taxon>Solirubrobacterales</taxon>
        <taxon>Solirubrobacteraceae</taxon>
        <taxon>Solirubrobacter</taxon>
    </lineage>
</organism>
<evidence type="ECO:0000313" key="8">
    <source>
        <dbReference type="Proteomes" id="UP001147653"/>
    </source>
</evidence>
<dbReference type="GO" id="GO:0050660">
    <property type="term" value="F:flavin adenine dinucleotide binding"/>
    <property type="evidence" value="ECO:0007669"/>
    <property type="project" value="TreeGrafter"/>
</dbReference>
<dbReference type="Gene3D" id="3.40.50.970">
    <property type="match status" value="2"/>
</dbReference>
<reference evidence="7" key="1">
    <citation type="submission" date="2022-10" db="EMBL/GenBank/DDBJ databases">
        <title>The WGS of Solirubrobacter phytolaccae KCTC 29190.</title>
        <authorList>
            <person name="Jiang Z."/>
        </authorList>
    </citation>
    <scope>NUCLEOTIDE SEQUENCE</scope>
    <source>
        <strain evidence="7">KCTC 29190</strain>
    </source>
</reference>